<evidence type="ECO:0000259" key="12">
    <source>
        <dbReference type="PROSITE" id="PS50885"/>
    </source>
</evidence>
<dbReference type="GO" id="GO:0005886">
    <property type="term" value="C:plasma membrane"/>
    <property type="evidence" value="ECO:0007669"/>
    <property type="project" value="UniProtKB-SubCell"/>
</dbReference>
<dbReference type="Gene3D" id="1.10.287.950">
    <property type="entry name" value="Methyl-accepting chemotaxis protein"/>
    <property type="match status" value="1"/>
</dbReference>
<comment type="similarity">
    <text evidence="8">Belongs to the methyl-accepting chemotaxis (MCP) protein family.</text>
</comment>
<reference evidence="14" key="1">
    <citation type="submission" date="2019-01" db="EMBL/GenBank/DDBJ databases">
        <title>Draft genomes of a novel of Sporanaerobacter strains.</title>
        <authorList>
            <person name="Ma S."/>
        </authorList>
    </citation>
    <scope>NUCLEOTIDE SEQUENCE [LARGE SCALE GENOMIC DNA]</scope>
    <source>
        <strain evidence="14">NJN-17</strain>
    </source>
</reference>
<evidence type="ECO:0000256" key="1">
    <source>
        <dbReference type="ARBA" id="ARBA00004651"/>
    </source>
</evidence>
<dbReference type="SMART" id="SM00283">
    <property type="entry name" value="MA"/>
    <property type="match status" value="1"/>
</dbReference>
<dbReference type="PANTHER" id="PTHR32089">
    <property type="entry name" value="METHYL-ACCEPTING CHEMOTAXIS PROTEIN MCPB"/>
    <property type="match status" value="1"/>
</dbReference>
<dbReference type="CDD" id="cd18773">
    <property type="entry name" value="PDC1_HK_sensor"/>
    <property type="match status" value="1"/>
</dbReference>
<dbReference type="InterPro" id="IPR033479">
    <property type="entry name" value="dCache_1"/>
</dbReference>
<feature type="domain" description="HAMP" evidence="12">
    <location>
        <begin position="320"/>
        <end position="375"/>
    </location>
</feature>
<dbReference type="Gene3D" id="3.30.450.20">
    <property type="entry name" value="PAS domain"/>
    <property type="match status" value="2"/>
</dbReference>
<keyword evidence="7 9" id="KW-0807">Transducer</keyword>
<dbReference type="InterPro" id="IPR004089">
    <property type="entry name" value="MCPsignal_dom"/>
</dbReference>
<dbReference type="EMBL" id="CP035282">
    <property type="protein sequence ID" value="QAT61208.1"/>
    <property type="molecule type" value="Genomic_DNA"/>
</dbReference>
<dbReference type="Pfam" id="PF00015">
    <property type="entry name" value="MCPsignal"/>
    <property type="match status" value="1"/>
</dbReference>
<gene>
    <name evidence="13" type="ORF">EQM13_06220</name>
</gene>
<evidence type="ECO:0000256" key="6">
    <source>
        <dbReference type="ARBA" id="ARBA00023136"/>
    </source>
</evidence>
<organism evidence="13 14">
    <name type="scientific">Acidilutibacter cellobiosedens</name>
    <dbReference type="NCBI Taxonomy" id="2507161"/>
    <lineage>
        <taxon>Bacteria</taxon>
        <taxon>Bacillati</taxon>
        <taxon>Bacillota</taxon>
        <taxon>Tissierellia</taxon>
        <taxon>Tissierellales</taxon>
        <taxon>Acidilutibacteraceae</taxon>
        <taxon>Acidilutibacter</taxon>
    </lineage>
</organism>
<evidence type="ECO:0000256" key="5">
    <source>
        <dbReference type="ARBA" id="ARBA00022989"/>
    </source>
</evidence>
<dbReference type="SUPFAM" id="SSF103190">
    <property type="entry name" value="Sensory domain-like"/>
    <property type="match status" value="1"/>
</dbReference>
<feature type="transmembrane region" description="Helical" evidence="10">
    <location>
        <begin position="299"/>
        <end position="317"/>
    </location>
</feature>
<feature type="transmembrane region" description="Helical" evidence="10">
    <location>
        <begin position="7"/>
        <end position="27"/>
    </location>
</feature>
<dbReference type="CDD" id="cd06225">
    <property type="entry name" value="HAMP"/>
    <property type="match status" value="1"/>
</dbReference>
<evidence type="ECO:0000256" key="8">
    <source>
        <dbReference type="ARBA" id="ARBA00029447"/>
    </source>
</evidence>
<evidence type="ECO:0000256" key="4">
    <source>
        <dbReference type="ARBA" id="ARBA00022692"/>
    </source>
</evidence>
<keyword evidence="4 10" id="KW-0812">Transmembrane</keyword>
<evidence type="ECO:0000256" key="3">
    <source>
        <dbReference type="ARBA" id="ARBA00022500"/>
    </source>
</evidence>
<protein>
    <submittedName>
        <fullName evidence="13">Methyl-accepting chemotaxis protein</fullName>
    </submittedName>
</protein>
<sequence length="681" mass="75160">MKITTKMVLGFSIIFFVLLSIIAFYGYTNINKQLTERINSQVKSELTTNVSLLNNWLLEKAEDLQTTAMIISNTAPEKITADYVQHYKKDPDMTDMYIGFSDGNMLDGSGWTPPSDYNVVTRDWYKNAQKSKSVVFSDPYIDKITKKIVITPSVRITNEKGDIVGAVGADIFLATLQSSVDNMKVLNGKGYAFLIYGNETSGSFISHPIEELEGIDILNPGGQESKIKNIVETQGLNLRDLQEMFKTLLSKNSGVITVKFKNENKIIAFKKLVNSNWVLAVSAPERLFYNELSVFRTNYFIILMGTLVLMAILIGWFSRFKIAKPILVLSGYVKKMGDKDFTEPIPQNIIKLTDEIGDLAKSMNKMQQSIKEIVAGVMVESDIVDDSAITIDKHINSLNLQIEDVSAATQQLSAGMEETSASTEEVNATSIDLEAAIEHIAKKAEQGAITSNQISKRAVEIMKVASSSETNAHNIYSITQEKMKDAIKKCKEVEKINILSDSILAITSQTNLLALNASIEAARAGEAGKGFTVVADEIRKLAESSRTTVNLIQDITKPAIDSVQNLVDSSKQVMEFIDKQVIMDYKKMVKVGDQYSQDAVNFNELAEDFNATTEKLLVSVKNVTTAMDEIASTTSEGANSTTLIAQKTEDVASKVNEIVKQAEASKSSSVKLKKMVAQFKI</sequence>
<dbReference type="InterPro" id="IPR003660">
    <property type="entry name" value="HAMP_dom"/>
</dbReference>
<comment type="subcellular location">
    <subcellularLocation>
        <location evidence="1">Cell membrane</location>
        <topology evidence="1">Multi-pass membrane protein</topology>
    </subcellularLocation>
</comment>
<keyword evidence="14" id="KW-1185">Reference proteome</keyword>
<dbReference type="Pfam" id="PF00672">
    <property type="entry name" value="HAMP"/>
    <property type="match status" value="1"/>
</dbReference>
<keyword evidence="5 10" id="KW-1133">Transmembrane helix</keyword>
<evidence type="ECO:0000256" key="7">
    <source>
        <dbReference type="ARBA" id="ARBA00023224"/>
    </source>
</evidence>
<dbReference type="SMART" id="SM00304">
    <property type="entry name" value="HAMP"/>
    <property type="match status" value="1"/>
</dbReference>
<dbReference type="PROSITE" id="PS50885">
    <property type="entry name" value="HAMP"/>
    <property type="match status" value="1"/>
</dbReference>
<keyword evidence="2" id="KW-1003">Cell membrane</keyword>
<dbReference type="GO" id="GO:0007165">
    <property type="term" value="P:signal transduction"/>
    <property type="evidence" value="ECO:0007669"/>
    <property type="project" value="UniProtKB-KW"/>
</dbReference>
<dbReference type="AlphaFoldDB" id="A0A410QBG6"/>
<accession>A0A410QBG6</accession>
<dbReference type="PROSITE" id="PS50111">
    <property type="entry name" value="CHEMOTAXIS_TRANSDUC_2"/>
    <property type="match status" value="1"/>
</dbReference>
<feature type="domain" description="Methyl-accepting transducer" evidence="11">
    <location>
        <begin position="394"/>
        <end position="652"/>
    </location>
</feature>
<dbReference type="GO" id="GO:0006935">
    <property type="term" value="P:chemotaxis"/>
    <property type="evidence" value="ECO:0007669"/>
    <property type="project" value="UniProtKB-KW"/>
</dbReference>
<dbReference type="PANTHER" id="PTHR32089:SF112">
    <property type="entry name" value="LYSOZYME-LIKE PROTEIN-RELATED"/>
    <property type="match status" value="1"/>
</dbReference>
<evidence type="ECO:0000259" key="11">
    <source>
        <dbReference type="PROSITE" id="PS50111"/>
    </source>
</evidence>
<dbReference type="Gene3D" id="6.10.340.10">
    <property type="match status" value="1"/>
</dbReference>
<keyword evidence="6 10" id="KW-0472">Membrane</keyword>
<evidence type="ECO:0000313" key="14">
    <source>
        <dbReference type="Proteomes" id="UP000287969"/>
    </source>
</evidence>
<dbReference type="CDD" id="cd12912">
    <property type="entry name" value="PDC2_MCP_like"/>
    <property type="match status" value="1"/>
</dbReference>
<dbReference type="Proteomes" id="UP000287969">
    <property type="component" value="Chromosome"/>
</dbReference>
<proteinExistence type="inferred from homology"/>
<evidence type="ECO:0000256" key="10">
    <source>
        <dbReference type="SAM" id="Phobius"/>
    </source>
</evidence>
<dbReference type="SUPFAM" id="SSF58104">
    <property type="entry name" value="Methyl-accepting chemotaxis protein (MCP) signaling domain"/>
    <property type="match status" value="1"/>
</dbReference>
<dbReference type="KEGG" id="spoa:EQM13_06220"/>
<dbReference type="RefSeq" id="WP_128752278.1">
    <property type="nucleotide sequence ID" value="NZ_CP035282.1"/>
</dbReference>
<name>A0A410QBG6_9FIRM</name>
<evidence type="ECO:0000313" key="13">
    <source>
        <dbReference type="EMBL" id="QAT61208.1"/>
    </source>
</evidence>
<dbReference type="OrthoDB" id="13222at2"/>
<keyword evidence="3" id="KW-0145">Chemotaxis</keyword>
<evidence type="ECO:0000256" key="2">
    <source>
        <dbReference type="ARBA" id="ARBA00022475"/>
    </source>
</evidence>
<dbReference type="Pfam" id="PF02743">
    <property type="entry name" value="dCache_1"/>
    <property type="match status" value="1"/>
</dbReference>
<dbReference type="InterPro" id="IPR029151">
    <property type="entry name" value="Sensor-like_sf"/>
</dbReference>
<evidence type="ECO:0000256" key="9">
    <source>
        <dbReference type="PROSITE-ProRule" id="PRU00284"/>
    </source>
</evidence>